<accession>A0A398BSB1</accession>
<reference evidence="8 9" key="1">
    <citation type="submission" date="2018-09" db="EMBL/GenBank/DDBJ databases">
        <title>Gemmobacter lutimaris sp. nov., a marine bacterium isolated from tidal flat.</title>
        <authorList>
            <person name="Lee D.W."/>
            <person name="Yoo Y."/>
            <person name="Kim J.-J."/>
            <person name="Kim B.S."/>
        </authorList>
    </citation>
    <scope>NUCLEOTIDE SEQUENCE [LARGE SCALE GENOMIC DNA]</scope>
    <source>
        <strain evidence="8 9">YJ-T1-11</strain>
    </source>
</reference>
<dbReference type="SUPFAM" id="SSF52833">
    <property type="entry name" value="Thioredoxin-like"/>
    <property type="match status" value="1"/>
</dbReference>
<protein>
    <recommendedName>
        <fullName evidence="5 7">Arsenate reductase</fullName>
        <ecNumber evidence="4 7">1.20.4.1</ecNumber>
    </recommendedName>
</protein>
<comment type="catalytic activity">
    <reaction evidence="7">
        <text>[glutaredoxin]-dithiol + arsenate + glutathione + H(+) = glutathionyl-S-S-[glutaredoxin] + arsenite + H2O</text>
        <dbReference type="Rhea" id="RHEA:22016"/>
        <dbReference type="Rhea" id="RHEA-COMP:10729"/>
        <dbReference type="Rhea" id="RHEA-COMP:17668"/>
        <dbReference type="ChEBI" id="CHEBI:15377"/>
        <dbReference type="ChEBI" id="CHEBI:15378"/>
        <dbReference type="ChEBI" id="CHEBI:29242"/>
        <dbReference type="ChEBI" id="CHEBI:29950"/>
        <dbReference type="ChEBI" id="CHEBI:48597"/>
        <dbReference type="ChEBI" id="CHEBI:57925"/>
        <dbReference type="ChEBI" id="CHEBI:146199"/>
        <dbReference type="EC" id="1.20.4.1"/>
    </reaction>
</comment>
<dbReference type="EC" id="1.20.4.1" evidence="4 7"/>
<evidence type="ECO:0000256" key="4">
    <source>
        <dbReference type="ARBA" id="ARBA00038969"/>
    </source>
</evidence>
<keyword evidence="3 7" id="KW-0560">Oxidoreductase</keyword>
<dbReference type="NCBIfam" id="TIGR00014">
    <property type="entry name" value="arsC"/>
    <property type="match status" value="1"/>
</dbReference>
<dbReference type="Proteomes" id="UP000266649">
    <property type="component" value="Unassembled WGS sequence"/>
</dbReference>
<dbReference type="Gene3D" id="3.40.30.10">
    <property type="entry name" value="Glutaredoxin"/>
    <property type="match status" value="1"/>
</dbReference>
<evidence type="ECO:0000256" key="2">
    <source>
        <dbReference type="ARBA" id="ARBA00022849"/>
    </source>
</evidence>
<evidence type="ECO:0000313" key="8">
    <source>
        <dbReference type="EMBL" id="RID93669.1"/>
    </source>
</evidence>
<dbReference type="CDD" id="cd03034">
    <property type="entry name" value="ArsC_ArsC"/>
    <property type="match status" value="1"/>
</dbReference>
<evidence type="ECO:0000256" key="7">
    <source>
        <dbReference type="RuleBase" id="RU362029"/>
    </source>
</evidence>
<evidence type="ECO:0000256" key="3">
    <source>
        <dbReference type="ARBA" id="ARBA00023002"/>
    </source>
</evidence>
<organism evidence="8 9">
    <name type="scientific">Gemmobacter lutimaris</name>
    <dbReference type="NCBI Taxonomy" id="2306023"/>
    <lineage>
        <taxon>Bacteria</taxon>
        <taxon>Pseudomonadati</taxon>
        <taxon>Pseudomonadota</taxon>
        <taxon>Alphaproteobacteria</taxon>
        <taxon>Rhodobacterales</taxon>
        <taxon>Paracoccaceae</taxon>
        <taxon>Gemmobacter</taxon>
    </lineage>
</organism>
<dbReference type="RefSeq" id="WP_119133074.1">
    <property type="nucleotide sequence ID" value="NZ_QXXQ01000001.1"/>
</dbReference>
<evidence type="ECO:0000313" key="9">
    <source>
        <dbReference type="Proteomes" id="UP000266649"/>
    </source>
</evidence>
<dbReference type="Pfam" id="PF03960">
    <property type="entry name" value="ArsC"/>
    <property type="match status" value="1"/>
</dbReference>
<dbReference type="PANTHER" id="PTHR30041">
    <property type="entry name" value="ARSENATE REDUCTASE"/>
    <property type="match status" value="1"/>
</dbReference>
<keyword evidence="2" id="KW-0059">Arsenical resistance</keyword>
<evidence type="ECO:0000256" key="1">
    <source>
        <dbReference type="ARBA" id="ARBA00007198"/>
    </source>
</evidence>
<dbReference type="AlphaFoldDB" id="A0A398BSB1"/>
<dbReference type="PROSITE" id="PS51353">
    <property type="entry name" value="ARSC"/>
    <property type="match status" value="1"/>
</dbReference>
<evidence type="ECO:0000256" key="6">
    <source>
        <dbReference type="PROSITE-ProRule" id="PRU01282"/>
    </source>
</evidence>
<dbReference type="InterPro" id="IPR006659">
    <property type="entry name" value="Arsenate_reductase"/>
</dbReference>
<dbReference type="InterPro" id="IPR006660">
    <property type="entry name" value="Arsenate_reductase-like"/>
</dbReference>
<dbReference type="GO" id="GO:0008794">
    <property type="term" value="F:arsenate reductase (glutaredoxin) activity"/>
    <property type="evidence" value="ECO:0007669"/>
    <property type="project" value="UniProtKB-UniRule"/>
</dbReference>
<proteinExistence type="inferred from homology"/>
<comment type="caution">
    <text evidence="8">The sequence shown here is derived from an EMBL/GenBank/DDBJ whole genome shotgun (WGS) entry which is preliminary data.</text>
</comment>
<keyword evidence="9" id="KW-1185">Reference proteome</keyword>
<evidence type="ECO:0000256" key="5">
    <source>
        <dbReference type="ARBA" id="ARBA00039879"/>
    </source>
</evidence>
<dbReference type="OrthoDB" id="9790554at2"/>
<name>A0A398BSB1_9RHOB</name>
<dbReference type="GO" id="GO:0046685">
    <property type="term" value="P:response to arsenic-containing substance"/>
    <property type="evidence" value="ECO:0007669"/>
    <property type="project" value="UniProtKB-KW"/>
</dbReference>
<dbReference type="EMBL" id="QXXQ01000001">
    <property type="protein sequence ID" value="RID93669.1"/>
    <property type="molecule type" value="Genomic_DNA"/>
</dbReference>
<comment type="similarity">
    <text evidence="1 6 7">Belongs to the ArsC family.</text>
</comment>
<dbReference type="InterPro" id="IPR036249">
    <property type="entry name" value="Thioredoxin-like_sf"/>
</dbReference>
<dbReference type="PANTHER" id="PTHR30041:SF5">
    <property type="entry name" value="ARSENATE REDUCTASE-RELATED"/>
    <property type="match status" value="1"/>
</dbReference>
<sequence length="119" mass="12999">MTKTDFPVTIWHNPGCSTSRKALQAIRDAGVEPRVIRYLETGWAEAELHTLLEAAGLTPAQALRRKGDLVAELGLTEADDAMIFAAMLVHPVLVERPFVQSPKGTALCRPLDRLTALLP</sequence>
<gene>
    <name evidence="8" type="primary">arsC</name>
    <name evidence="8" type="ORF">D2N39_01795</name>
</gene>